<gene>
    <name evidence="15" type="primary">LOC106746747</name>
</gene>
<feature type="compositionally biased region" description="Gly residues" evidence="11">
    <location>
        <begin position="443"/>
        <end position="459"/>
    </location>
</feature>
<comment type="catalytic activity">
    <reaction evidence="8">
        <text>L-threonyl-[protein] + ATP = O-phospho-L-threonyl-[protein] + ADP + H(+)</text>
        <dbReference type="Rhea" id="RHEA:46608"/>
        <dbReference type="Rhea" id="RHEA-COMP:11060"/>
        <dbReference type="Rhea" id="RHEA-COMP:11605"/>
        <dbReference type="ChEBI" id="CHEBI:15378"/>
        <dbReference type="ChEBI" id="CHEBI:30013"/>
        <dbReference type="ChEBI" id="CHEBI:30616"/>
        <dbReference type="ChEBI" id="CHEBI:61977"/>
        <dbReference type="ChEBI" id="CHEBI:456216"/>
        <dbReference type="EC" id="2.7.11.1"/>
    </reaction>
</comment>
<dbReference type="InterPro" id="IPR008271">
    <property type="entry name" value="Ser/Thr_kinase_AS"/>
</dbReference>
<dbReference type="Gene3D" id="1.10.510.10">
    <property type="entry name" value="Transferase(Phosphotransferase) domain 1"/>
    <property type="match status" value="1"/>
</dbReference>
<keyword evidence="5 10" id="KW-0547">Nucleotide-binding</keyword>
<dbReference type="PANTHER" id="PTHR47096">
    <property type="entry name" value="MISSHAPEN LIKE KINASE 1"/>
    <property type="match status" value="1"/>
</dbReference>
<dbReference type="RefSeq" id="XP_014479199.1">
    <property type="nucleotide sequence ID" value="XM_014623713.1"/>
</dbReference>
<keyword evidence="7 10" id="KW-0067">ATP-binding</keyword>
<dbReference type="PROSITE" id="PS50011">
    <property type="entry name" value="PROTEIN_KINASE_DOM"/>
    <property type="match status" value="1"/>
</dbReference>
<dbReference type="PROSITE" id="PS00107">
    <property type="entry name" value="PROTEIN_KINASE_ATP"/>
    <property type="match status" value="1"/>
</dbReference>
<dbReference type="PANTHER" id="PTHR47096:SF1">
    <property type="entry name" value="MISSHAPEN LIKE KINASE 1"/>
    <property type="match status" value="1"/>
</dbReference>
<dbReference type="InterPro" id="IPR000719">
    <property type="entry name" value="Prot_kinase_dom"/>
</dbReference>
<dbReference type="Pfam" id="PF00780">
    <property type="entry name" value="CNH"/>
    <property type="match status" value="1"/>
</dbReference>
<proteinExistence type="inferred from homology"/>
<comment type="catalytic activity">
    <reaction evidence="9">
        <text>L-seryl-[protein] + ATP = O-phospho-L-seryl-[protein] + ADP + H(+)</text>
        <dbReference type="Rhea" id="RHEA:17989"/>
        <dbReference type="Rhea" id="RHEA-COMP:9863"/>
        <dbReference type="Rhea" id="RHEA-COMP:11604"/>
        <dbReference type="ChEBI" id="CHEBI:15378"/>
        <dbReference type="ChEBI" id="CHEBI:29999"/>
        <dbReference type="ChEBI" id="CHEBI:30616"/>
        <dbReference type="ChEBI" id="CHEBI:83421"/>
        <dbReference type="ChEBI" id="CHEBI:456216"/>
        <dbReference type="EC" id="2.7.11.1"/>
    </reaction>
</comment>
<evidence type="ECO:0000256" key="1">
    <source>
        <dbReference type="ARBA" id="ARBA00008874"/>
    </source>
</evidence>
<evidence type="ECO:0000256" key="2">
    <source>
        <dbReference type="ARBA" id="ARBA00012513"/>
    </source>
</evidence>
<evidence type="ECO:0000256" key="11">
    <source>
        <dbReference type="SAM" id="MobiDB-lite"/>
    </source>
</evidence>
<evidence type="ECO:0000313" key="15">
    <source>
        <dbReference type="RefSeq" id="XP_014479199.1"/>
    </source>
</evidence>
<feature type="binding site" evidence="10">
    <location>
        <position position="57"/>
    </location>
    <ligand>
        <name>ATP</name>
        <dbReference type="ChEBI" id="CHEBI:30616"/>
    </ligand>
</feature>
<dbReference type="OrthoDB" id="8957712at2759"/>
<dbReference type="SMART" id="SM00036">
    <property type="entry name" value="CNH"/>
    <property type="match status" value="1"/>
</dbReference>
<comment type="similarity">
    <text evidence="1">Belongs to the protein kinase superfamily. STE Ser/Thr protein kinase family. STE20 subfamily.</text>
</comment>
<evidence type="ECO:0000259" key="12">
    <source>
        <dbReference type="PROSITE" id="PS50011"/>
    </source>
</evidence>
<dbReference type="AlphaFoldDB" id="A0A6P3XMJ0"/>
<evidence type="ECO:0000256" key="9">
    <source>
        <dbReference type="ARBA" id="ARBA00048679"/>
    </source>
</evidence>
<accession>A0A6P3XMJ0</accession>
<evidence type="ECO:0000256" key="7">
    <source>
        <dbReference type="ARBA" id="ARBA00022840"/>
    </source>
</evidence>
<sequence length="1046" mass="115931">MAHNLAPSVNCSLDDIDLNALKEPAGIFELIEVVGNGTYGQVYKGRHTKTGQLAAIKVMDVTEDEEEEIKLEINVLKRYSNHRNIATYYGAFVKKSSPGKDDQLWLVMEYCGAGSVTDLVKSTKGQSLKEEWIAYISREILRGLSYLHSNKVIHRDIKGQNVLLTDNAEVKLVDFGVSAQLDRTIGRRNTFIGTPYWMAPEVIACDENPDATYDNRSDLWSLGITALEMAESQPPLCDLHPMRALFLIPRNPPPRLKSKKWAKKFHGFIETVLVKDYHQRPYTEQLLKHPFIRDQPTERQVRIQLKDHIDRCKKRKQEKERDDYRYSGSENEEDEPALAGEPSSIVQAPGGDTLRRNFQQIQEGRTLTQDVPPQAPAAKEKPGNRSQREVPEPGPPARPAIPHRLIVVPDPQPPSRPLPPTPRDDPRQPHKVSTPPSNHQTPAGGGGGGGGGGSGGSGGQPAPQRNSHVFKPMLPPRRPEDLDMLAAQLNELGVSQGPEAPPRPNRQHKGPAASSTSNSVQPAGGNDQNNKQMPQSSSILDQALSIDSDSDDDLEDAGGNNLRNDGTLLASDPPKPLPEFSPFRPSSDSSSSSSHNAQNSHHEDKPKGGAPNRPLPPTPDEEESGDRTLVMKRNREGGDRSRSGGGGDFQRSDSSPGSRPSSVLPDLLTSSPGQRQDKSTSEEKQRSFLTFGFGAGPARRESHVNVNVTPTSHDLASDTPEIRKYKKRFNSEILCAALWGVNLLIGTENGLMLLDRSGQGKVYQLISRRRFQQMEVLEGQNILVTISGKKNRVRVYYLSWLKSKILRTDGHSDQVERRNGWINVGDLQGAVHFKIVKYERIKFLVIALKDSIEIYAWAPKPYHKFMAFKSFGELAHRPLLVDLTVEEGTRLKVIYGSADGFHAVDLDSATVYDIYLPKHTQGPICPHCIVALPNSNGMQLLLCYDNEGVYVNTYGRVSKTMVLQWGEMPTSVAYIGTGQIMGWGNKAIEIRSVESGHLDGVFMHKKAQRLKFLCERNDKVFFSSAKGGSSCQIYFMTLNKPGMANW</sequence>
<evidence type="ECO:0000256" key="6">
    <source>
        <dbReference type="ARBA" id="ARBA00022777"/>
    </source>
</evidence>
<dbReference type="InterPro" id="IPR001180">
    <property type="entry name" value="CNH_dom"/>
</dbReference>
<dbReference type="InterPro" id="IPR011009">
    <property type="entry name" value="Kinase-like_dom_sf"/>
</dbReference>
<feature type="region of interest" description="Disordered" evidence="11">
    <location>
        <begin position="364"/>
        <end position="685"/>
    </location>
</feature>
<dbReference type="InterPro" id="IPR017441">
    <property type="entry name" value="Protein_kinase_ATP_BS"/>
</dbReference>
<dbReference type="CDD" id="cd06608">
    <property type="entry name" value="STKc_myosinIII_N_like"/>
    <property type="match status" value="1"/>
</dbReference>
<evidence type="ECO:0000256" key="3">
    <source>
        <dbReference type="ARBA" id="ARBA00022527"/>
    </source>
</evidence>
<dbReference type="Gene3D" id="3.30.200.20">
    <property type="entry name" value="Phosphorylase Kinase, domain 1"/>
    <property type="match status" value="1"/>
</dbReference>
<evidence type="ECO:0000313" key="14">
    <source>
        <dbReference type="Proteomes" id="UP000515204"/>
    </source>
</evidence>
<dbReference type="SMART" id="SM00220">
    <property type="entry name" value="S_TKc"/>
    <property type="match status" value="1"/>
</dbReference>
<feature type="domain" description="Protein kinase" evidence="12">
    <location>
        <begin position="28"/>
        <end position="292"/>
    </location>
</feature>
<dbReference type="PROSITE" id="PS00108">
    <property type="entry name" value="PROTEIN_KINASE_ST"/>
    <property type="match status" value="1"/>
</dbReference>
<organism evidence="14 15">
    <name type="scientific">Dinoponera quadriceps</name>
    <name type="common">South American ant</name>
    <dbReference type="NCBI Taxonomy" id="609295"/>
    <lineage>
        <taxon>Eukaryota</taxon>
        <taxon>Metazoa</taxon>
        <taxon>Ecdysozoa</taxon>
        <taxon>Arthropoda</taxon>
        <taxon>Hexapoda</taxon>
        <taxon>Insecta</taxon>
        <taxon>Pterygota</taxon>
        <taxon>Neoptera</taxon>
        <taxon>Endopterygota</taxon>
        <taxon>Hymenoptera</taxon>
        <taxon>Apocrita</taxon>
        <taxon>Aculeata</taxon>
        <taxon>Formicoidea</taxon>
        <taxon>Formicidae</taxon>
        <taxon>Ponerinae</taxon>
        <taxon>Ponerini</taxon>
        <taxon>Dinoponera</taxon>
    </lineage>
</organism>
<evidence type="ECO:0000256" key="5">
    <source>
        <dbReference type="ARBA" id="ARBA00022741"/>
    </source>
</evidence>
<feature type="compositionally biased region" description="Pro residues" evidence="11">
    <location>
        <begin position="410"/>
        <end position="421"/>
    </location>
</feature>
<feature type="compositionally biased region" description="Basic and acidic residues" evidence="11">
    <location>
        <begin position="675"/>
        <end position="685"/>
    </location>
</feature>
<dbReference type="GO" id="GO:0005524">
    <property type="term" value="F:ATP binding"/>
    <property type="evidence" value="ECO:0007669"/>
    <property type="project" value="UniProtKB-UniRule"/>
</dbReference>
<dbReference type="Pfam" id="PF00069">
    <property type="entry name" value="Pkinase"/>
    <property type="match status" value="1"/>
</dbReference>
<feature type="compositionally biased region" description="Basic and acidic residues" evidence="11">
    <location>
        <begin position="378"/>
        <end position="391"/>
    </location>
</feature>
<dbReference type="CTD" id="4478"/>
<keyword evidence="3" id="KW-0723">Serine/threonine-protein kinase</keyword>
<evidence type="ECO:0000256" key="8">
    <source>
        <dbReference type="ARBA" id="ARBA00047899"/>
    </source>
</evidence>
<evidence type="ECO:0000259" key="13">
    <source>
        <dbReference type="PROSITE" id="PS50219"/>
    </source>
</evidence>
<dbReference type="GO" id="GO:0004674">
    <property type="term" value="F:protein serine/threonine kinase activity"/>
    <property type="evidence" value="ECO:0007669"/>
    <property type="project" value="UniProtKB-KW"/>
</dbReference>
<feature type="domain" description="CNH" evidence="13">
    <location>
        <begin position="730"/>
        <end position="1020"/>
    </location>
</feature>
<name>A0A6P3XMJ0_DINQU</name>
<dbReference type="GO" id="GO:0005829">
    <property type="term" value="C:cytosol"/>
    <property type="evidence" value="ECO:0007669"/>
    <property type="project" value="TreeGrafter"/>
</dbReference>
<dbReference type="GeneID" id="106746747"/>
<feature type="compositionally biased region" description="Basic and acidic residues" evidence="11">
    <location>
        <begin position="633"/>
        <end position="642"/>
    </location>
</feature>
<keyword evidence="4" id="KW-0808">Transferase</keyword>
<feature type="compositionally biased region" description="Polar residues" evidence="11">
    <location>
        <begin position="513"/>
        <end position="534"/>
    </location>
</feature>
<keyword evidence="14" id="KW-1185">Reference proteome</keyword>
<dbReference type="SUPFAM" id="SSF56112">
    <property type="entry name" value="Protein kinase-like (PK-like)"/>
    <property type="match status" value="1"/>
</dbReference>
<dbReference type="EC" id="2.7.11.1" evidence="2"/>
<feature type="region of interest" description="Disordered" evidence="11">
    <location>
        <begin position="311"/>
        <end position="351"/>
    </location>
</feature>
<feature type="compositionally biased region" description="Low complexity" evidence="11">
    <location>
        <begin position="652"/>
        <end position="662"/>
    </location>
</feature>
<dbReference type="PROSITE" id="PS50219">
    <property type="entry name" value="CNH"/>
    <property type="match status" value="1"/>
</dbReference>
<evidence type="ECO:0000256" key="4">
    <source>
        <dbReference type="ARBA" id="ARBA00022679"/>
    </source>
</evidence>
<reference evidence="15" key="1">
    <citation type="submission" date="2025-08" db="UniProtKB">
        <authorList>
            <consortium name="RefSeq"/>
        </authorList>
    </citation>
    <scope>IDENTIFICATION</scope>
</reference>
<protein>
    <recommendedName>
        <fullName evidence="2">non-specific serine/threonine protein kinase</fullName>
        <ecNumber evidence="2">2.7.11.1</ecNumber>
    </recommendedName>
</protein>
<dbReference type="Proteomes" id="UP000515204">
    <property type="component" value="Unplaced"/>
</dbReference>
<dbReference type="FunFam" id="1.10.510.10:FF:000003">
    <property type="entry name" value="TRAF2 and NCK-interacting protein kinase isoform 4"/>
    <property type="match status" value="1"/>
</dbReference>
<dbReference type="InterPro" id="IPR051700">
    <property type="entry name" value="STE20_Ser-Thr_kinase"/>
</dbReference>
<feature type="compositionally biased region" description="Low complexity" evidence="11">
    <location>
        <begin position="535"/>
        <end position="547"/>
    </location>
</feature>
<keyword evidence="6 15" id="KW-0418">Kinase</keyword>
<evidence type="ECO:0000256" key="10">
    <source>
        <dbReference type="PROSITE-ProRule" id="PRU10141"/>
    </source>
</evidence>
<dbReference type="FunFam" id="3.30.200.20:FF:000006">
    <property type="entry name" value="TRAF2 and NCK-interacting protein kinase isoform 4"/>
    <property type="match status" value="1"/>
</dbReference>